<keyword evidence="1" id="KW-1133">Transmembrane helix</keyword>
<dbReference type="Proteomes" id="UP000727407">
    <property type="component" value="Unassembled WGS sequence"/>
</dbReference>
<accession>A0A8J4TRP2</accession>
<proteinExistence type="predicted"/>
<reference evidence="2" key="1">
    <citation type="submission" date="2020-07" db="EMBL/GenBank/DDBJ databases">
        <title>Clarias magur genome sequencing, assembly and annotation.</title>
        <authorList>
            <person name="Kushwaha B."/>
            <person name="Kumar R."/>
            <person name="Das P."/>
            <person name="Joshi C.G."/>
            <person name="Kumar D."/>
            <person name="Nagpure N.S."/>
            <person name="Pandey M."/>
            <person name="Agarwal S."/>
            <person name="Srivastava S."/>
            <person name="Singh M."/>
            <person name="Sahoo L."/>
            <person name="Jayasankar P."/>
            <person name="Meher P.K."/>
            <person name="Koringa P.G."/>
            <person name="Iquebal M.A."/>
            <person name="Das S.P."/>
            <person name="Bit A."/>
            <person name="Patnaik S."/>
            <person name="Patel N."/>
            <person name="Shah T.M."/>
            <person name="Hinsu A."/>
            <person name="Jena J.K."/>
        </authorList>
    </citation>
    <scope>NUCLEOTIDE SEQUENCE</scope>
    <source>
        <strain evidence="2">CIFAMagur01</strain>
        <tissue evidence="2">Testis</tissue>
    </source>
</reference>
<protein>
    <submittedName>
        <fullName evidence="2">Uncharacterized protein</fullName>
    </submittedName>
</protein>
<feature type="transmembrane region" description="Helical" evidence="1">
    <location>
        <begin position="12"/>
        <end position="31"/>
    </location>
</feature>
<evidence type="ECO:0000256" key="1">
    <source>
        <dbReference type="SAM" id="Phobius"/>
    </source>
</evidence>
<evidence type="ECO:0000313" key="2">
    <source>
        <dbReference type="EMBL" id="KAF5890151.1"/>
    </source>
</evidence>
<comment type="caution">
    <text evidence="2">The sequence shown here is derived from an EMBL/GenBank/DDBJ whole genome shotgun (WGS) entry which is preliminary data.</text>
</comment>
<name>A0A8J4TRP2_CLAMG</name>
<feature type="non-terminal residue" evidence="2">
    <location>
        <position position="50"/>
    </location>
</feature>
<keyword evidence="1" id="KW-0812">Transmembrane</keyword>
<dbReference type="AlphaFoldDB" id="A0A8J4TRP2"/>
<dbReference type="EMBL" id="QNUK01000719">
    <property type="protein sequence ID" value="KAF5890151.1"/>
    <property type="molecule type" value="Genomic_DNA"/>
</dbReference>
<sequence>VWRECEVRERVSFIWFFLSLTVLSHVFRPYYAVPPELREPLNEPHKSQCS</sequence>
<organism evidence="2 3">
    <name type="scientific">Clarias magur</name>
    <name type="common">Asian catfish</name>
    <name type="synonym">Macropteronotus magur</name>
    <dbReference type="NCBI Taxonomy" id="1594786"/>
    <lineage>
        <taxon>Eukaryota</taxon>
        <taxon>Metazoa</taxon>
        <taxon>Chordata</taxon>
        <taxon>Craniata</taxon>
        <taxon>Vertebrata</taxon>
        <taxon>Euteleostomi</taxon>
        <taxon>Actinopterygii</taxon>
        <taxon>Neopterygii</taxon>
        <taxon>Teleostei</taxon>
        <taxon>Ostariophysi</taxon>
        <taxon>Siluriformes</taxon>
        <taxon>Clariidae</taxon>
        <taxon>Clarias</taxon>
    </lineage>
</organism>
<gene>
    <name evidence="2" type="ORF">DAT39_020154</name>
</gene>
<evidence type="ECO:0000313" key="3">
    <source>
        <dbReference type="Proteomes" id="UP000727407"/>
    </source>
</evidence>
<feature type="non-terminal residue" evidence="2">
    <location>
        <position position="1"/>
    </location>
</feature>
<keyword evidence="1" id="KW-0472">Membrane</keyword>
<keyword evidence="3" id="KW-1185">Reference proteome</keyword>